<dbReference type="VEuPathDB" id="TrichDB:TVAG_208470"/>
<evidence type="ECO:0000256" key="8">
    <source>
        <dbReference type="ARBA" id="ARBA00022917"/>
    </source>
</evidence>
<dbReference type="FunCoup" id="A2F347">
    <property type="interactions" value="333"/>
</dbReference>
<dbReference type="PANTHER" id="PTHR11451:SF46">
    <property type="entry name" value="THREONINE--TRNA LIGASE"/>
    <property type="match status" value="1"/>
</dbReference>
<dbReference type="Proteomes" id="UP000001542">
    <property type="component" value="Unassembled WGS sequence"/>
</dbReference>
<dbReference type="GO" id="GO:0005524">
    <property type="term" value="F:ATP binding"/>
    <property type="evidence" value="ECO:0007669"/>
    <property type="project" value="UniProtKB-KW"/>
</dbReference>
<dbReference type="EMBL" id="DS113593">
    <property type="protein sequence ID" value="EAY00655.1"/>
    <property type="molecule type" value="Genomic_DNA"/>
</dbReference>
<keyword evidence="14" id="KW-1185">Reference proteome</keyword>
<dbReference type="KEGG" id="tva:4758477"/>
<dbReference type="RefSeq" id="XP_001313584.1">
    <property type="nucleotide sequence ID" value="XM_001313583.1"/>
</dbReference>
<evidence type="ECO:0000313" key="14">
    <source>
        <dbReference type="Proteomes" id="UP000001542"/>
    </source>
</evidence>
<dbReference type="HAMAP" id="MF_00184">
    <property type="entry name" value="Thr_tRNA_synth"/>
    <property type="match status" value="1"/>
</dbReference>
<dbReference type="InterPro" id="IPR033728">
    <property type="entry name" value="ThrRS_core"/>
</dbReference>
<dbReference type="InParanoid" id="A2F347"/>
<keyword evidence="5" id="KW-0547">Nucleotide-binding</keyword>
<evidence type="ECO:0000259" key="12">
    <source>
        <dbReference type="PROSITE" id="PS50862"/>
    </source>
</evidence>
<dbReference type="VEuPathDB" id="TrichDB:TVAGG3_0950300"/>
<dbReference type="InterPro" id="IPR006195">
    <property type="entry name" value="aa-tRNA-synth_II"/>
</dbReference>
<sequence length="709" mass="81634">MSEAAAQKGKGKEPIPEFVQRRLDMFNKMEDKTPKVEPKEVQILLLPENSKQAKEGKQITITLGVTTPLDIIKAEYPPKTIFYAAAINLEEMWDLSRPITHGDNITFVNFDDPRGKEVFWHSSAHVLGAAIETHLQVEIAIGPAGEKGFFYDYEPREGQEVTPETLKEIEKAAISICNHKVDYERKMCTREEALEIFSSNHYKTEILTNRVAPGELVSLYRTGTFIDLCRGPHLINAAPIASWWVMDVSACIWNGDANKKMRRIRAITFPKKEQMTEHKKFLEEAAKRDHRKLGTDLGLFFFHEWSPGCAFFYPEGCLMYRRLMSMIRQQYLKRQFVEVITPNIFYDDLFKTSGHWAHYRDDMFHFKVDDGAPTEEELAAQDAKDPVAQKAVREMGMKPMNCPGHCLVFRSKVRSYKEMPIRMAEFGVLHRNEATGALTGLTRVRRFVQDDAHIFARYDQIGEEISDGLDFMTEVYGYFGMELEFTLSTINMEKYMGDLKVWENATNMLRQALIDNKKNFTEAPGEAAFYGPKIDVLVKDCLGRRHQLATIQLDFQLPEKFDLTYVDAELKPQRPVMIHRAVLGSLERFIAIAIEHFAGKFPFWMSPRQICIIPQNMTKEGQMKYIKEIYDMMHLEGFAVEIADGPESMNKKIVNAFKMSNNVALIIGDREVESRSVAARWRGENAPTVVPLDQFMNQIRDMQKNYTRN</sequence>
<evidence type="ECO:0000256" key="9">
    <source>
        <dbReference type="ARBA" id="ARBA00023146"/>
    </source>
</evidence>
<dbReference type="CDD" id="cd00771">
    <property type="entry name" value="ThrRS_core"/>
    <property type="match status" value="1"/>
</dbReference>
<dbReference type="NCBIfam" id="TIGR00418">
    <property type="entry name" value="thrS"/>
    <property type="match status" value="1"/>
</dbReference>
<dbReference type="SUPFAM" id="SSF52954">
    <property type="entry name" value="Class II aaRS ABD-related"/>
    <property type="match status" value="1"/>
</dbReference>
<dbReference type="InterPro" id="IPR036621">
    <property type="entry name" value="Anticodon-bd_dom_sf"/>
</dbReference>
<dbReference type="OrthoDB" id="5423599at2759"/>
<evidence type="ECO:0000256" key="6">
    <source>
        <dbReference type="ARBA" id="ARBA00022833"/>
    </source>
</evidence>
<keyword evidence="4" id="KW-0479">Metal-binding</keyword>
<dbReference type="InterPro" id="IPR012947">
    <property type="entry name" value="tRNA_SAD"/>
</dbReference>
<dbReference type="SMART" id="SM00863">
    <property type="entry name" value="tRNA_SAD"/>
    <property type="match status" value="1"/>
</dbReference>
<dbReference type="GO" id="GO:0006435">
    <property type="term" value="P:threonyl-tRNA aminoacylation"/>
    <property type="evidence" value="ECO:0000318"/>
    <property type="project" value="GO_Central"/>
</dbReference>
<dbReference type="SMR" id="A2F347"/>
<evidence type="ECO:0000256" key="11">
    <source>
        <dbReference type="ARBA" id="ARBA00049515"/>
    </source>
</evidence>
<reference evidence="13" key="1">
    <citation type="submission" date="2006-10" db="EMBL/GenBank/DDBJ databases">
        <authorList>
            <person name="Amadeo P."/>
            <person name="Zhao Q."/>
            <person name="Wortman J."/>
            <person name="Fraser-Liggett C."/>
            <person name="Carlton J."/>
        </authorList>
    </citation>
    <scope>NUCLEOTIDE SEQUENCE</scope>
    <source>
        <strain evidence="13">G3</strain>
    </source>
</reference>
<dbReference type="PROSITE" id="PS50862">
    <property type="entry name" value="AA_TRNA_LIGASE_II"/>
    <property type="match status" value="1"/>
</dbReference>
<dbReference type="InterPro" id="IPR002314">
    <property type="entry name" value="aa-tRNA-synt_IIb"/>
</dbReference>
<evidence type="ECO:0000256" key="3">
    <source>
        <dbReference type="ARBA" id="ARBA00022598"/>
    </source>
</evidence>
<evidence type="ECO:0000256" key="1">
    <source>
        <dbReference type="ARBA" id="ARBA00008226"/>
    </source>
</evidence>
<evidence type="ECO:0000256" key="4">
    <source>
        <dbReference type="ARBA" id="ARBA00022723"/>
    </source>
</evidence>
<dbReference type="Pfam" id="PF00587">
    <property type="entry name" value="tRNA-synt_2b"/>
    <property type="match status" value="1"/>
</dbReference>
<keyword evidence="6" id="KW-0862">Zinc</keyword>
<gene>
    <name evidence="13" type="ORF">TVAG_208470</name>
</gene>
<dbReference type="Gene3D" id="3.30.930.10">
    <property type="entry name" value="Bira Bifunctional Protein, Domain 2"/>
    <property type="match status" value="1"/>
</dbReference>
<organism evidence="13 14">
    <name type="scientific">Trichomonas vaginalis (strain ATCC PRA-98 / G3)</name>
    <dbReference type="NCBI Taxonomy" id="412133"/>
    <lineage>
        <taxon>Eukaryota</taxon>
        <taxon>Metamonada</taxon>
        <taxon>Parabasalia</taxon>
        <taxon>Trichomonadida</taxon>
        <taxon>Trichomonadidae</taxon>
        <taxon>Trichomonas</taxon>
    </lineage>
</organism>
<reference evidence="13" key="2">
    <citation type="journal article" date="2007" name="Science">
        <title>Draft genome sequence of the sexually transmitted pathogen Trichomonas vaginalis.</title>
        <authorList>
            <person name="Carlton J.M."/>
            <person name="Hirt R.P."/>
            <person name="Silva J.C."/>
            <person name="Delcher A.L."/>
            <person name="Schatz M."/>
            <person name="Zhao Q."/>
            <person name="Wortman J.R."/>
            <person name="Bidwell S.L."/>
            <person name="Alsmark U.C.M."/>
            <person name="Besteiro S."/>
            <person name="Sicheritz-Ponten T."/>
            <person name="Noel C.J."/>
            <person name="Dacks J.B."/>
            <person name="Foster P.G."/>
            <person name="Simillion C."/>
            <person name="Van de Peer Y."/>
            <person name="Miranda-Saavedra D."/>
            <person name="Barton G.J."/>
            <person name="Westrop G.D."/>
            <person name="Mueller S."/>
            <person name="Dessi D."/>
            <person name="Fiori P.L."/>
            <person name="Ren Q."/>
            <person name="Paulsen I."/>
            <person name="Zhang H."/>
            <person name="Bastida-Corcuera F.D."/>
            <person name="Simoes-Barbosa A."/>
            <person name="Brown M.T."/>
            <person name="Hayes R.D."/>
            <person name="Mukherjee M."/>
            <person name="Okumura C.Y."/>
            <person name="Schneider R."/>
            <person name="Smith A.J."/>
            <person name="Vanacova S."/>
            <person name="Villalvazo M."/>
            <person name="Haas B.J."/>
            <person name="Pertea M."/>
            <person name="Feldblyum T.V."/>
            <person name="Utterback T.R."/>
            <person name="Shu C.L."/>
            <person name="Osoegawa K."/>
            <person name="de Jong P.J."/>
            <person name="Hrdy I."/>
            <person name="Horvathova L."/>
            <person name="Zubacova Z."/>
            <person name="Dolezal P."/>
            <person name="Malik S.B."/>
            <person name="Logsdon J.M. Jr."/>
            <person name="Henze K."/>
            <person name="Gupta A."/>
            <person name="Wang C.C."/>
            <person name="Dunne R.L."/>
            <person name="Upcroft J.A."/>
            <person name="Upcroft P."/>
            <person name="White O."/>
            <person name="Salzberg S.L."/>
            <person name="Tang P."/>
            <person name="Chiu C.-H."/>
            <person name="Lee Y.-S."/>
            <person name="Embley T.M."/>
            <person name="Coombs G.H."/>
            <person name="Mottram J.C."/>
            <person name="Tachezy J."/>
            <person name="Fraser-Liggett C.M."/>
            <person name="Johnson P.J."/>
        </authorList>
    </citation>
    <scope>NUCLEOTIDE SEQUENCE [LARGE SCALE GENOMIC DNA]</scope>
    <source>
        <strain evidence="13">G3</strain>
    </source>
</reference>
<dbReference type="PRINTS" id="PR01047">
    <property type="entry name" value="TRNASYNTHTHR"/>
</dbReference>
<dbReference type="SUPFAM" id="SSF55186">
    <property type="entry name" value="ThrRS/AlaRS common domain"/>
    <property type="match status" value="1"/>
</dbReference>
<dbReference type="InterPro" id="IPR002320">
    <property type="entry name" value="Thr-tRNA-ligase_IIa"/>
</dbReference>
<proteinExistence type="inferred from homology"/>
<keyword evidence="8" id="KW-0648">Protein biosynthesis</keyword>
<dbReference type="Gene3D" id="3.30.54.20">
    <property type="match status" value="1"/>
</dbReference>
<dbReference type="Pfam" id="PF03129">
    <property type="entry name" value="HGTP_anticodon"/>
    <property type="match status" value="1"/>
</dbReference>
<comment type="catalytic activity">
    <reaction evidence="11">
        <text>tRNA(Thr) + L-threonine + ATP = L-threonyl-tRNA(Thr) + AMP + diphosphate + H(+)</text>
        <dbReference type="Rhea" id="RHEA:24624"/>
        <dbReference type="Rhea" id="RHEA-COMP:9670"/>
        <dbReference type="Rhea" id="RHEA-COMP:9704"/>
        <dbReference type="ChEBI" id="CHEBI:15378"/>
        <dbReference type="ChEBI" id="CHEBI:30616"/>
        <dbReference type="ChEBI" id="CHEBI:33019"/>
        <dbReference type="ChEBI" id="CHEBI:57926"/>
        <dbReference type="ChEBI" id="CHEBI:78442"/>
        <dbReference type="ChEBI" id="CHEBI:78534"/>
        <dbReference type="ChEBI" id="CHEBI:456215"/>
        <dbReference type="EC" id="6.1.1.3"/>
    </reaction>
</comment>
<dbReference type="SUPFAM" id="SSF55681">
    <property type="entry name" value="Class II aaRS and biotin synthetases"/>
    <property type="match status" value="1"/>
</dbReference>
<dbReference type="InterPro" id="IPR018163">
    <property type="entry name" value="Thr/Ala-tRNA-synth_IIc_edit"/>
</dbReference>
<dbReference type="InterPro" id="IPR004154">
    <property type="entry name" value="Anticodon-bd"/>
</dbReference>
<feature type="domain" description="Aminoacyl-transfer RNA synthetases class-II family profile" evidence="12">
    <location>
        <begin position="313"/>
        <end position="602"/>
    </location>
</feature>
<evidence type="ECO:0000256" key="2">
    <source>
        <dbReference type="ARBA" id="ARBA00013163"/>
    </source>
</evidence>
<dbReference type="STRING" id="5722.A2F347"/>
<dbReference type="eggNOG" id="KOG1637">
    <property type="taxonomic scope" value="Eukaryota"/>
</dbReference>
<evidence type="ECO:0000313" key="13">
    <source>
        <dbReference type="EMBL" id="EAY00655.1"/>
    </source>
</evidence>
<accession>A2F347</accession>
<evidence type="ECO:0000256" key="7">
    <source>
        <dbReference type="ARBA" id="ARBA00022840"/>
    </source>
</evidence>
<dbReference type="GO" id="GO:0046872">
    <property type="term" value="F:metal ion binding"/>
    <property type="evidence" value="ECO:0007669"/>
    <property type="project" value="UniProtKB-KW"/>
</dbReference>
<dbReference type="PANTHER" id="PTHR11451">
    <property type="entry name" value="THREONINE-TRNA LIGASE"/>
    <property type="match status" value="1"/>
</dbReference>
<dbReference type="Gene3D" id="3.30.980.10">
    <property type="entry name" value="Threonyl-trna Synthetase, Chain A, domain 2"/>
    <property type="match status" value="1"/>
</dbReference>
<protein>
    <recommendedName>
        <fullName evidence="2">threonine--tRNA ligase</fullName>
        <ecNumber evidence="2">6.1.1.3</ecNumber>
    </recommendedName>
    <alternativeName>
        <fullName evidence="10">Threonyl-tRNA synthetase</fullName>
    </alternativeName>
</protein>
<dbReference type="FunFam" id="3.30.930.10:FF:000002">
    <property type="entry name" value="Threonine--tRNA ligase"/>
    <property type="match status" value="1"/>
</dbReference>
<dbReference type="GO" id="GO:0004829">
    <property type="term" value="F:threonine-tRNA ligase activity"/>
    <property type="evidence" value="ECO:0000318"/>
    <property type="project" value="GO_Central"/>
</dbReference>
<dbReference type="OMA" id="MMNQRLW"/>
<keyword evidence="7" id="KW-0067">ATP-binding</keyword>
<evidence type="ECO:0000256" key="10">
    <source>
        <dbReference type="ARBA" id="ARBA00031900"/>
    </source>
</evidence>
<keyword evidence="9" id="KW-0030">Aminoacyl-tRNA synthetase</keyword>
<dbReference type="GO" id="GO:0005737">
    <property type="term" value="C:cytoplasm"/>
    <property type="evidence" value="ECO:0007669"/>
    <property type="project" value="InterPro"/>
</dbReference>
<dbReference type="InterPro" id="IPR045864">
    <property type="entry name" value="aa-tRNA-synth_II/BPL/LPL"/>
</dbReference>
<name>A2F347_TRIV3</name>
<dbReference type="Gene3D" id="3.40.50.800">
    <property type="entry name" value="Anticodon-binding domain"/>
    <property type="match status" value="1"/>
</dbReference>
<dbReference type="AlphaFoldDB" id="A2F347"/>
<evidence type="ECO:0000256" key="5">
    <source>
        <dbReference type="ARBA" id="ARBA00022741"/>
    </source>
</evidence>
<keyword evidence="3" id="KW-0436">Ligase</keyword>
<dbReference type="FunFam" id="3.30.980.10:FF:000005">
    <property type="entry name" value="Threonyl-tRNA synthetase, mitochondrial"/>
    <property type="match status" value="1"/>
</dbReference>
<comment type="similarity">
    <text evidence="1">Belongs to the class-II aminoacyl-tRNA synthetase family.</text>
</comment>
<dbReference type="EC" id="6.1.1.3" evidence="2"/>